<dbReference type="Proteomes" id="UP000295292">
    <property type="component" value="Unassembled WGS sequence"/>
</dbReference>
<comment type="caution">
    <text evidence="2">The sequence shown here is derived from an EMBL/GenBank/DDBJ whole genome shotgun (WGS) entry which is preliminary data.</text>
</comment>
<gene>
    <name evidence="2" type="ORF">CLV99_0810</name>
</gene>
<accession>A0A4R6WGT9</accession>
<evidence type="ECO:0000313" key="3">
    <source>
        <dbReference type="Proteomes" id="UP000295292"/>
    </source>
</evidence>
<dbReference type="InterPro" id="IPR024311">
    <property type="entry name" value="Lipocalin-like"/>
</dbReference>
<keyword evidence="3" id="KW-1185">Reference proteome</keyword>
<feature type="domain" description="Lipocalin-like" evidence="1">
    <location>
        <begin position="45"/>
        <end position="183"/>
    </location>
</feature>
<organism evidence="2 3">
    <name type="scientific">Sphingobacterium yanglingense</name>
    <dbReference type="NCBI Taxonomy" id="1437280"/>
    <lineage>
        <taxon>Bacteria</taxon>
        <taxon>Pseudomonadati</taxon>
        <taxon>Bacteroidota</taxon>
        <taxon>Sphingobacteriia</taxon>
        <taxon>Sphingobacteriales</taxon>
        <taxon>Sphingobacteriaceae</taxon>
        <taxon>Sphingobacterium</taxon>
    </lineage>
</organism>
<sequence length="205" mass="23417">MLTYKSNKYLNFYDTNTTLLLNYFGALSVVKETTSEMTSIKNEIIGTWELLSYIEVPLDGLDSSFPFGKTPKGLLLYGPDGYMAVQISSRDHLKCVSDDRLKVSTEEAEQRIKGYLAFSGRYTVDNRNAHVVYDIESSFFPNWEGSRHVRKLDFDGDVLFQKSLDPIRSGGRMIHAHMTWKRIGKDIDMSAIEEDAMTNFFVADH</sequence>
<evidence type="ECO:0000259" key="1">
    <source>
        <dbReference type="Pfam" id="PF13924"/>
    </source>
</evidence>
<dbReference type="Pfam" id="PF13924">
    <property type="entry name" value="Lipocalin_5"/>
    <property type="match status" value="1"/>
</dbReference>
<dbReference type="AlphaFoldDB" id="A0A4R6WGT9"/>
<proteinExistence type="predicted"/>
<name>A0A4R6WGT9_9SPHI</name>
<evidence type="ECO:0000313" key="2">
    <source>
        <dbReference type="EMBL" id="TDQ79373.1"/>
    </source>
</evidence>
<reference evidence="2 3" key="1">
    <citation type="submission" date="2019-03" db="EMBL/GenBank/DDBJ databases">
        <title>Genomic Encyclopedia of Archaeal and Bacterial Type Strains, Phase II (KMG-II): from individual species to whole genera.</title>
        <authorList>
            <person name="Goeker M."/>
        </authorList>
    </citation>
    <scope>NUCLEOTIDE SEQUENCE [LARGE SCALE GENOMIC DNA]</scope>
    <source>
        <strain evidence="2 3">DSM 28353</strain>
    </source>
</reference>
<protein>
    <submittedName>
        <fullName evidence="2">Lipocalin-like protein</fullName>
    </submittedName>
</protein>
<dbReference type="EMBL" id="SNYV01000011">
    <property type="protein sequence ID" value="TDQ79373.1"/>
    <property type="molecule type" value="Genomic_DNA"/>
</dbReference>